<evidence type="ECO:0000256" key="1">
    <source>
        <dbReference type="SAM" id="MobiDB-lite"/>
    </source>
</evidence>
<accession>A0ABU6RZ86</accession>
<dbReference type="Proteomes" id="UP001341840">
    <property type="component" value="Unassembled WGS sequence"/>
</dbReference>
<organism evidence="2 3">
    <name type="scientific">Stylosanthes scabra</name>
    <dbReference type="NCBI Taxonomy" id="79078"/>
    <lineage>
        <taxon>Eukaryota</taxon>
        <taxon>Viridiplantae</taxon>
        <taxon>Streptophyta</taxon>
        <taxon>Embryophyta</taxon>
        <taxon>Tracheophyta</taxon>
        <taxon>Spermatophyta</taxon>
        <taxon>Magnoliopsida</taxon>
        <taxon>eudicotyledons</taxon>
        <taxon>Gunneridae</taxon>
        <taxon>Pentapetalae</taxon>
        <taxon>rosids</taxon>
        <taxon>fabids</taxon>
        <taxon>Fabales</taxon>
        <taxon>Fabaceae</taxon>
        <taxon>Papilionoideae</taxon>
        <taxon>50 kb inversion clade</taxon>
        <taxon>dalbergioids sensu lato</taxon>
        <taxon>Dalbergieae</taxon>
        <taxon>Pterocarpus clade</taxon>
        <taxon>Stylosanthes</taxon>
    </lineage>
</organism>
<dbReference type="EMBL" id="JASCZI010033815">
    <property type="protein sequence ID" value="MED6129095.1"/>
    <property type="molecule type" value="Genomic_DNA"/>
</dbReference>
<reference evidence="2 3" key="1">
    <citation type="journal article" date="2023" name="Plants (Basel)">
        <title>Bridging the Gap: Combining Genomics and Transcriptomics Approaches to Understand Stylosanthes scabra, an Orphan Legume from the Brazilian Caatinga.</title>
        <authorList>
            <person name="Ferreira-Neto J.R.C."/>
            <person name="da Silva M.D."/>
            <person name="Binneck E."/>
            <person name="de Melo N.F."/>
            <person name="da Silva R.H."/>
            <person name="de Melo A.L.T.M."/>
            <person name="Pandolfi V."/>
            <person name="Bustamante F.O."/>
            <person name="Brasileiro-Vidal A.C."/>
            <person name="Benko-Iseppon A.M."/>
        </authorList>
    </citation>
    <scope>NUCLEOTIDE SEQUENCE [LARGE SCALE GENOMIC DNA]</scope>
    <source>
        <tissue evidence="2">Leaves</tissue>
    </source>
</reference>
<comment type="caution">
    <text evidence="2">The sequence shown here is derived from an EMBL/GenBank/DDBJ whole genome shotgun (WGS) entry which is preliminary data.</text>
</comment>
<keyword evidence="3" id="KW-1185">Reference proteome</keyword>
<proteinExistence type="predicted"/>
<sequence length="59" mass="6554">TPRCERSSKEASIASKEQLEASIASKEPRRGSKTPRRDSVKLELNEGLQHPRLGTHDNA</sequence>
<evidence type="ECO:0000313" key="3">
    <source>
        <dbReference type="Proteomes" id="UP001341840"/>
    </source>
</evidence>
<feature type="compositionally biased region" description="Basic and acidic residues" evidence="1">
    <location>
        <begin position="26"/>
        <end position="44"/>
    </location>
</feature>
<gene>
    <name evidence="2" type="ORF">PIB30_104458</name>
</gene>
<protein>
    <submittedName>
        <fullName evidence="2">Uncharacterized protein</fullName>
    </submittedName>
</protein>
<feature type="region of interest" description="Disordered" evidence="1">
    <location>
        <begin position="1"/>
        <end position="59"/>
    </location>
</feature>
<feature type="non-terminal residue" evidence="2">
    <location>
        <position position="1"/>
    </location>
</feature>
<evidence type="ECO:0000313" key="2">
    <source>
        <dbReference type="EMBL" id="MED6129095.1"/>
    </source>
</evidence>
<name>A0ABU6RZ86_9FABA</name>